<feature type="region of interest" description="Disordered" evidence="1">
    <location>
        <begin position="58"/>
        <end position="88"/>
    </location>
</feature>
<evidence type="ECO:0000256" key="1">
    <source>
        <dbReference type="SAM" id="MobiDB-lite"/>
    </source>
</evidence>
<evidence type="ECO:0000313" key="2">
    <source>
        <dbReference type="EMBL" id="KXH52429.1"/>
    </source>
</evidence>
<accession>A0A135TW71</accession>
<reference evidence="2 3" key="1">
    <citation type="submission" date="2014-02" db="EMBL/GenBank/DDBJ databases">
        <title>The genome sequence of Colletotrichum salicis CBS 607.94.</title>
        <authorList>
            <person name="Baroncelli R."/>
            <person name="Thon M.R."/>
        </authorList>
    </citation>
    <scope>NUCLEOTIDE SEQUENCE [LARGE SCALE GENOMIC DNA]</scope>
    <source>
        <strain evidence="2 3">CBS 607.94</strain>
    </source>
</reference>
<proteinExistence type="predicted"/>
<dbReference type="AlphaFoldDB" id="A0A135TW71"/>
<dbReference type="EMBL" id="JFFI01001861">
    <property type="protein sequence ID" value="KXH52429.1"/>
    <property type="molecule type" value="Genomic_DNA"/>
</dbReference>
<keyword evidence="3" id="KW-1185">Reference proteome</keyword>
<organism evidence="2 3">
    <name type="scientific">Colletotrichum salicis</name>
    <dbReference type="NCBI Taxonomy" id="1209931"/>
    <lineage>
        <taxon>Eukaryota</taxon>
        <taxon>Fungi</taxon>
        <taxon>Dikarya</taxon>
        <taxon>Ascomycota</taxon>
        <taxon>Pezizomycotina</taxon>
        <taxon>Sordariomycetes</taxon>
        <taxon>Hypocreomycetidae</taxon>
        <taxon>Glomerellales</taxon>
        <taxon>Glomerellaceae</taxon>
        <taxon>Colletotrichum</taxon>
        <taxon>Colletotrichum acutatum species complex</taxon>
    </lineage>
</organism>
<sequence>MGIGFSSQQNAARQARLADYSGDWRFCLPLGPSRLPLTPYRSSKVQYEFGRVYRLRASENNKKQGGDPRISSRASCSRDPVNGQTRLAPHLVILPLTPTSDHPFRERFEPDQSK</sequence>
<dbReference type="Proteomes" id="UP000070121">
    <property type="component" value="Unassembled WGS sequence"/>
</dbReference>
<name>A0A135TW71_9PEZI</name>
<comment type="caution">
    <text evidence="2">The sequence shown here is derived from an EMBL/GenBank/DDBJ whole genome shotgun (WGS) entry which is preliminary data.</text>
</comment>
<protein>
    <submittedName>
        <fullName evidence="2">Uncharacterized protein</fullName>
    </submittedName>
</protein>
<evidence type="ECO:0000313" key="3">
    <source>
        <dbReference type="Proteomes" id="UP000070121"/>
    </source>
</evidence>
<gene>
    <name evidence="2" type="ORF">CSAL01_02047</name>
</gene>